<evidence type="ECO:0000313" key="2">
    <source>
        <dbReference type="Proteomes" id="UP001164539"/>
    </source>
</evidence>
<dbReference type="Proteomes" id="UP001164539">
    <property type="component" value="Chromosome 6"/>
</dbReference>
<organism evidence="1 2">
    <name type="scientific">Melia azedarach</name>
    <name type="common">Chinaberry tree</name>
    <dbReference type="NCBI Taxonomy" id="155640"/>
    <lineage>
        <taxon>Eukaryota</taxon>
        <taxon>Viridiplantae</taxon>
        <taxon>Streptophyta</taxon>
        <taxon>Embryophyta</taxon>
        <taxon>Tracheophyta</taxon>
        <taxon>Spermatophyta</taxon>
        <taxon>Magnoliopsida</taxon>
        <taxon>eudicotyledons</taxon>
        <taxon>Gunneridae</taxon>
        <taxon>Pentapetalae</taxon>
        <taxon>rosids</taxon>
        <taxon>malvids</taxon>
        <taxon>Sapindales</taxon>
        <taxon>Meliaceae</taxon>
        <taxon>Melia</taxon>
    </lineage>
</organism>
<keyword evidence="1" id="KW-0808">Transferase</keyword>
<name>A0ACC1Y2M2_MELAZ</name>
<sequence length="361" mass="40428">MENLPLSKPMVGGDGDHSYAKNSTYQGGAVDAAKSLISEAIIEKLDLKTLELDTSKTFRIVDLGCSSGPNTFFAVQNIIEAVEQKFLLSEQQNPSALEFQVFFNDHYDNDFNTLFKSLPQSRHYFAVGVPGSFHGRLFPNSSIHFVHSSYTLHWLSKVPREIVDGNSPSLNEGSVKCNRFVKEVIEAYSTQLKNDMESFLNARAQEVVHGGLMSLVIFAIPDGMPFADTRPGVVFGILHSCLTHLAKMGIISEEKVTSFNVPMHNLTPKQLEALIQTNGNFIIERMEKLGNPKKHVLLSSKGFASMMRAILGGFIREHFGNEFVDQIFDHFTTKIEENYSIFREKGLNMVDLFILLKRVVS</sequence>
<comment type="caution">
    <text evidence="1">The sequence shown here is derived from an EMBL/GenBank/DDBJ whole genome shotgun (WGS) entry which is preliminary data.</text>
</comment>
<keyword evidence="2" id="KW-1185">Reference proteome</keyword>
<keyword evidence="1" id="KW-0489">Methyltransferase</keyword>
<proteinExistence type="predicted"/>
<evidence type="ECO:0000313" key="1">
    <source>
        <dbReference type="EMBL" id="KAJ4717194.1"/>
    </source>
</evidence>
<dbReference type="EMBL" id="CM051399">
    <property type="protein sequence ID" value="KAJ4717194.1"/>
    <property type="molecule type" value="Genomic_DNA"/>
</dbReference>
<reference evidence="1 2" key="1">
    <citation type="journal article" date="2023" name="Science">
        <title>Complex scaffold remodeling in plant triterpene biosynthesis.</title>
        <authorList>
            <person name="De La Pena R."/>
            <person name="Hodgson H."/>
            <person name="Liu J.C."/>
            <person name="Stephenson M.J."/>
            <person name="Martin A.C."/>
            <person name="Owen C."/>
            <person name="Harkess A."/>
            <person name="Leebens-Mack J."/>
            <person name="Jimenez L.E."/>
            <person name="Osbourn A."/>
            <person name="Sattely E.S."/>
        </authorList>
    </citation>
    <scope>NUCLEOTIDE SEQUENCE [LARGE SCALE GENOMIC DNA]</scope>
    <source>
        <strain evidence="2">cv. JPN11</strain>
        <tissue evidence="1">Leaf</tissue>
    </source>
</reference>
<accession>A0ACC1Y2M2</accession>
<protein>
    <submittedName>
        <fullName evidence="1">S-adenosylmethionine-dependent methyltransferase</fullName>
    </submittedName>
</protein>
<gene>
    <name evidence="1" type="ORF">OWV82_012110</name>
</gene>